<dbReference type="RefSeq" id="XP_009546775.1">
    <property type="nucleotide sequence ID" value="XM_009548480.1"/>
</dbReference>
<dbReference type="HOGENOM" id="CLU_2146190_0_0_1"/>
<keyword evidence="3" id="KW-1185">Reference proteome</keyword>
<accession>W4K8Z9</accession>
<sequence>MAIIASARDVGADANEEWSDGGKLSPSTRVAIGVVLGVTPPEDSYDSVLLTTHSFFYASYPAPSPQVQRPISGPPRPARASHRRLPSSDTLMTQSSDNVLAMPAQAYIQRAL</sequence>
<protein>
    <submittedName>
        <fullName evidence="2">Uncharacterized protein</fullName>
    </submittedName>
</protein>
<name>W4K8Z9_HETIT</name>
<evidence type="ECO:0000313" key="2">
    <source>
        <dbReference type="EMBL" id="ETW82234.1"/>
    </source>
</evidence>
<dbReference type="InParanoid" id="W4K8Z9"/>
<gene>
    <name evidence="2" type="ORF">HETIRDRAFT_451802</name>
</gene>
<feature type="region of interest" description="Disordered" evidence="1">
    <location>
        <begin position="64"/>
        <end position="96"/>
    </location>
</feature>
<organism evidence="2 3">
    <name type="scientific">Heterobasidion irregulare (strain TC 32-1)</name>
    <dbReference type="NCBI Taxonomy" id="747525"/>
    <lineage>
        <taxon>Eukaryota</taxon>
        <taxon>Fungi</taxon>
        <taxon>Dikarya</taxon>
        <taxon>Basidiomycota</taxon>
        <taxon>Agaricomycotina</taxon>
        <taxon>Agaricomycetes</taxon>
        <taxon>Russulales</taxon>
        <taxon>Bondarzewiaceae</taxon>
        <taxon>Heterobasidion</taxon>
        <taxon>Heterobasidion annosum species complex</taxon>
    </lineage>
</organism>
<dbReference type="AlphaFoldDB" id="W4K8Z9"/>
<evidence type="ECO:0000256" key="1">
    <source>
        <dbReference type="SAM" id="MobiDB-lite"/>
    </source>
</evidence>
<dbReference type="EMBL" id="KI925458">
    <property type="protein sequence ID" value="ETW82234.1"/>
    <property type="molecule type" value="Genomic_DNA"/>
</dbReference>
<dbReference type="KEGG" id="hir:HETIRDRAFT_451802"/>
<dbReference type="Proteomes" id="UP000030671">
    <property type="component" value="Unassembled WGS sequence"/>
</dbReference>
<proteinExistence type="predicted"/>
<reference evidence="2 3" key="1">
    <citation type="journal article" date="2012" name="New Phytol.">
        <title>Insight into trade-off between wood decay and parasitism from the genome of a fungal forest pathogen.</title>
        <authorList>
            <person name="Olson A."/>
            <person name="Aerts A."/>
            <person name="Asiegbu F."/>
            <person name="Belbahri L."/>
            <person name="Bouzid O."/>
            <person name="Broberg A."/>
            <person name="Canback B."/>
            <person name="Coutinho P.M."/>
            <person name="Cullen D."/>
            <person name="Dalman K."/>
            <person name="Deflorio G."/>
            <person name="van Diepen L.T."/>
            <person name="Dunand C."/>
            <person name="Duplessis S."/>
            <person name="Durling M."/>
            <person name="Gonthier P."/>
            <person name="Grimwood J."/>
            <person name="Fossdal C.G."/>
            <person name="Hansson D."/>
            <person name="Henrissat B."/>
            <person name="Hietala A."/>
            <person name="Himmelstrand K."/>
            <person name="Hoffmeister D."/>
            <person name="Hogberg N."/>
            <person name="James T.Y."/>
            <person name="Karlsson M."/>
            <person name="Kohler A."/>
            <person name="Kues U."/>
            <person name="Lee Y.H."/>
            <person name="Lin Y.C."/>
            <person name="Lind M."/>
            <person name="Lindquist E."/>
            <person name="Lombard V."/>
            <person name="Lucas S."/>
            <person name="Lunden K."/>
            <person name="Morin E."/>
            <person name="Murat C."/>
            <person name="Park J."/>
            <person name="Raffaello T."/>
            <person name="Rouze P."/>
            <person name="Salamov A."/>
            <person name="Schmutz J."/>
            <person name="Solheim H."/>
            <person name="Stahlberg J."/>
            <person name="Velez H."/>
            <person name="de Vries R.P."/>
            <person name="Wiebenga A."/>
            <person name="Woodward S."/>
            <person name="Yakovlev I."/>
            <person name="Garbelotto M."/>
            <person name="Martin F."/>
            <person name="Grigoriev I.V."/>
            <person name="Stenlid J."/>
        </authorList>
    </citation>
    <scope>NUCLEOTIDE SEQUENCE [LARGE SCALE GENOMIC DNA]</scope>
    <source>
        <strain evidence="2 3">TC 32-1</strain>
    </source>
</reference>
<feature type="region of interest" description="Disordered" evidence="1">
    <location>
        <begin position="1"/>
        <end position="23"/>
    </location>
</feature>
<feature type="compositionally biased region" description="Polar residues" evidence="1">
    <location>
        <begin position="87"/>
        <end position="96"/>
    </location>
</feature>
<evidence type="ECO:0000313" key="3">
    <source>
        <dbReference type="Proteomes" id="UP000030671"/>
    </source>
</evidence>
<dbReference type="GeneID" id="20676194"/>